<reference evidence="1" key="2">
    <citation type="submission" date="2021-04" db="EMBL/GenBank/DDBJ databases">
        <authorList>
            <person name="Gilroy R."/>
        </authorList>
    </citation>
    <scope>NUCLEOTIDE SEQUENCE</scope>
    <source>
        <strain evidence="1">ChiHjej11B10-19426</strain>
    </source>
</reference>
<reference evidence="1" key="1">
    <citation type="journal article" date="2021" name="PeerJ">
        <title>Extensive microbial diversity within the chicken gut microbiome revealed by metagenomics and culture.</title>
        <authorList>
            <person name="Gilroy R."/>
            <person name="Ravi A."/>
            <person name="Getino M."/>
            <person name="Pursley I."/>
            <person name="Horton D.L."/>
            <person name="Alikhan N.F."/>
            <person name="Baker D."/>
            <person name="Gharbi K."/>
            <person name="Hall N."/>
            <person name="Watson M."/>
            <person name="Adriaenssens E.M."/>
            <person name="Foster-Nyarko E."/>
            <person name="Jarju S."/>
            <person name="Secka A."/>
            <person name="Antonio M."/>
            <person name="Oren A."/>
            <person name="Chaudhuri R.R."/>
            <person name="La Ragione R."/>
            <person name="Hildebrand F."/>
            <person name="Pallen M.J."/>
        </authorList>
    </citation>
    <scope>NUCLEOTIDE SEQUENCE</scope>
    <source>
        <strain evidence="1">ChiHjej11B10-19426</strain>
    </source>
</reference>
<name>A0A9D2DE26_9BACT</name>
<evidence type="ECO:0000313" key="2">
    <source>
        <dbReference type="Proteomes" id="UP000824014"/>
    </source>
</evidence>
<protein>
    <submittedName>
        <fullName evidence="1">Uncharacterized protein</fullName>
    </submittedName>
</protein>
<accession>A0A9D2DE26</accession>
<dbReference type="AlphaFoldDB" id="A0A9D2DE26"/>
<dbReference type="EMBL" id="DXCC01000015">
    <property type="protein sequence ID" value="HIZ15162.1"/>
    <property type="molecule type" value="Genomic_DNA"/>
</dbReference>
<sequence>MSTGRDILELRRRLAAMGRMPGGGCFPATVREVDTDLRTCTVEAGGVAYHDVLLHAVASADSRGGWIVPATGSVVLVARIGDSNELYVAMTSEADAVRFSVGDEAEAVFSADGLTVRAAETTFHATPSGFAVNRGDAGLRKTLEKLIDAICKLTVTTGVGPSGTPVNAADFMKIKEDLTQFLEE</sequence>
<comment type="caution">
    <text evidence="1">The sequence shown here is derived from an EMBL/GenBank/DDBJ whole genome shotgun (WGS) entry which is preliminary data.</text>
</comment>
<proteinExistence type="predicted"/>
<dbReference type="Proteomes" id="UP000824014">
    <property type="component" value="Unassembled WGS sequence"/>
</dbReference>
<organism evidence="1 2">
    <name type="scientific">Candidatus Tidjanibacter faecipullorum</name>
    <dbReference type="NCBI Taxonomy" id="2838766"/>
    <lineage>
        <taxon>Bacteria</taxon>
        <taxon>Pseudomonadati</taxon>
        <taxon>Bacteroidota</taxon>
        <taxon>Bacteroidia</taxon>
        <taxon>Bacteroidales</taxon>
        <taxon>Rikenellaceae</taxon>
        <taxon>Tidjanibacter</taxon>
    </lineage>
</organism>
<gene>
    <name evidence="1" type="ORF">H9816_04560</name>
</gene>
<evidence type="ECO:0000313" key="1">
    <source>
        <dbReference type="EMBL" id="HIZ15162.1"/>
    </source>
</evidence>